<protein>
    <recommendedName>
        <fullName evidence="2">cellulase</fullName>
        <ecNumber evidence="2">3.2.1.4</ecNumber>
    </recommendedName>
</protein>
<dbReference type="InterPro" id="IPR017853">
    <property type="entry name" value="GH"/>
</dbReference>
<evidence type="ECO:0000313" key="14">
    <source>
        <dbReference type="Proteomes" id="UP000245926"/>
    </source>
</evidence>
<dbReference type="Pfam" id="PF03160">
    <property type="entry name" value="Calx-beta"/>
    <property type="match status" value="3"/>
</dbReference>
<evidence type="ECO:0000256" key="8">
    <source>
        <dbReference type="ARBA" id="ARBA00023277"/>
    </source>
</evidence>
<dbReference type="InterPro" id="IPR012291">
    <property type="entry name" value="CBM2_carb-bd_dom_sf"/>
</dbReference>
<keyword evidence="8" id="KW-0119">Carbohydrate metabolism</keyword>
<reference evidence="14" key="1">
    <citation type="submission" date="2018-05" db="EMBL/GenBank/DDBJ databases">
        <title>Complete Genome Sequence of Methylobacterium sp. 17SD2-17.</title>
        <authorList>
            <person name="Srinivasan S."/>
        </authorList>
    </citation>
    <scope>NUCLEOTIDE SEQUENCE [LARGE SCALE GENOMIC DNA]</scope>
    <source>
        <strain evidence="14">17SD2-17</strain>
    </source>
</reference>
<dbReference type="Pfam" id="PF00150">
    <property type="entry name" value="Cellulase"/>
    <property type="match status" value="1"/>
</dbReference>
<sequence>MSAGYIARLALAAMGAAMTYGVDFSVSSSWNSGFIGSVSVKNAASSGTNGWLVEFDAPFEITNLWNGTIVSHVGNHYVVRDAGWNSAIAPNGSVTFGFQAASQGTPPSPTRFTVNGESASPTGAPALPVISISDSSVTEGNSGTLPASFKVSLTAASNEPITVAYSSLNGSATAGSDYTATSGTLTFAPGETTKTISVPVIDDTLVESSETFQVRLSSATKATIGQAIGTGTILNDDAAPPPSPSISVSDVSLQEGSGGTTNAVFTLTLSASSAAKVTVGYQTQDGTALVGSDYTATSGTLTFNPGETVKTVVVPVTGDVQTEASETFKLNLLQPTGATLAKAQGTATIVDDDAPRPTLSVADISVAEGNPVVTSTGSTGSGVGSGFFHTQGSQILDAAGHTVKIAGVNWFGMESGRFSPDGLNVRNYKDMMQQMVDLGFNTIRLPFSDQLFDAASAPNGIDFSKNPDLAGLSGLQIMDKIVDAAGQLGLKIILDHHRSSAGAGTSENGLWYNGTYSEQAWINDWTMLAKHFAGNSTVIGADLHNEPYNGTWGGGGATDWAAAAERAGNAVLTANPNWLIFVEGVASYQNNYYWWGGNLMGVKDRPIQLSSPGHLVYSAHDYPNSIYGQPWFSDPSFPNNLPAKFDQMWGYIARENIAPVYLGEFGSKLTDPKDVAWLSKLQSYLSGDYDANGTRDIATGQQGVSWTWWSWNPNSGDTGGILKDDWTGVQTDKVASLQPLMFHFNADGTGGTTSVNGTTSATFTVTLSAAAATPVSVDYTTLPGTADATDFTAAKGTLTFAPGETTKIVTVAVQGDATAEANETFQFALSAPRNADLGHGTATATIVNDDGGVVAPPTSPPSTGTPTPTGTALLAAKTTVVNDWGTGVVTSTALKNTGSAALDDWTIKLKTPLEITNIWNAEIVSHTNGEYVIHSAAWNHHLDPGQEISFGFQAAGHTTAGSFDWVI</sequence>
<keyword evidence="10" id="KW-0624">Polysaccharide degradation</keyword>
<evidence type="ECO:0000256" key="2">
    <source>
        <dbReference type="ARBA" id="ARBA00012601"/>
    </source>
</evidence>
<evidence type="ECO:0000313" key="13">
    <source>
        <dbReference type="EMBL" id="AWN41780.1"/>
    </source>
</evidence>
<keyword evidence="6" id="KW-0106">Calcium</keyword>
<dbReference type="SUPFAM" id="SSF141072">
    <property type="entry name" value="CalX-like"/>
    <property type="match status" value="3"/>
</dbReference>
<dbReference type="SMART" id="SM00237">
    <property type="entry name" value="Calx_beta"/>
    <property type="match status" value="3"/>
</dbReference>
<evidence type="ECO:0000256" key="5">
    <source>
        <dbReference type="ARBA" id="ARBA00022801"/>
    </source>
</evidence>
<dbReference type="InterPro" id="IPR003644">
    <property type="entry name" value="Calx_beta"/>
</dbReference>
<evidence type="ECO:0000256" key="4">
    <source>
        <dbReference type="ARBA" id="ARBA00022737"/>
    </source>
</evidence>
<dbReference type="GO" id="GO:0008810">
    <property type="term" value="F:cellulase activity"/>
    <property type="evidence" value="ECO:0007669"/>
    <property type="project" value="UniProtKB-EC"/>
</dbReference>
<keyword evidence="14" id="KW-1185">Reference proteome</keyword>
<dbReference type="Gene3D" id="2.60.40.290">
    <property type="match status" value="2"/>
</dbReference>
<keyword evidence="7" id="KW-0136">Cellulose degradation</keyword>
<evidence type="ECO:0000256" key="10">
    <source>
        <dbReference type="ARBA" id="ARBA00023326"/>
    </source>
</evidence>
<dbReference type="InterPro" id="IPR001547">
    <property type="entry name" value="Glyco_hydro_5"/>
</dbReference>
<keyword evidence="4" id="KW-0677">Repeat</keyword>
<comment type="catalytic activity">
    <reaction evidence="1">
        <text>Endohydrolysis of (1-&gt;4)-beta-D-glucosidic linkages in cellulose, lichenin and cereal beta-D-glucans.</text>
        <dbReference type="EC" id="3.2.1.4"/>
    </reaction>
</comment>
<dbReference type="KEGG" id="mets:DK389_16305"/>
<evidence type="ECO:0000256" key="7">
    <source>
        <dbReference type="ARBA" id="ARBA00023001"/>
    </source>
</evidence>
<keyword evidence="3" id="KW-0732">Signal</keyword>
<dbReference type="PANTHER" id="PTHR35923:SF2">
    <property type="entry name" value="ENDOGLUCANASE"/>
    <property type="match status" value="1"/>
</dbReference>
<dbReference type="PANTHER" id="PTHR35923">
    <property type="entry name" value="MAJOR EXTRACELLULAR ENDOGLUCANASE"/>
    <property type="match status" value="1"/>
</dbReference>
<dbReference type="GO" id="GO:0030247">
    <property type="term" value="F:polysaccharide binding"/>
    <property type="evidence" value="ECO:0007669"/>
    <property type="project" value="UniProtKB-UniRule"/>
</dbReference>
<dbReference type="SUPFAM" id="SSF51445">
    <property type="entry name" value="(Trans)glycosidases"/>
    <property type="match status" value="1"/>
</dbReference>
<gene>
    <name evidence="13" type="ORF">DK389_16305</name>
</gene>
<dbReference type="InterPro" id="IPR001919">
    <property type="entry name" value="CBD2"/>
</dbReference>
<dbReference type="Gene3D" id="2.60.40.2030">
    <property type="match status" value="3"/>
</dbReference>
<organism evidence="13 14">
    <name type="scientific">Methylobacterium durans</name>
    <dbReference type="NCBI Taxonomy" id="2202825"/>
    <lineage>
        <taxon>Bacteria</taxon>
        <taxon>Pseudomonadati</taxon>
        <taxon>Pseudomonadota</taxon>
        <taxon>Alphaproteobacteria</taxon>
        <taxon>Hyphomicrobiales</taxon>
        <taxon>Methylobacteriaceae</taxon>
        <taxon>Methylobacterium</taxon>
    </lineage>
</organism>
<dbReference type="SUPFAM" id="SSF49384">
    <property type="entry name" value="Carbohydrate-binding domain"/>
    <property type="match status" value="2"/>
</dbReference>
<feature type="domain" description="CBM2" evidence="12">
    <location>
        <begin position="866"/>
        <end position="967"/>
    </location>
</feature>
<keyword evidence="9" id="KW-0326">Glycosidase</keyword>
<dbReference type="SMART" id="SM00637">
    <property type="entry name" value="CBD_II"/>
    <property type="match status" value="2"/>
</dbReference>
<dbReference type="InterPro" id="IPR038081">
    <property type="entry name" value="CalX-like_sf"/>
</dbReference>
<dbReference type="GO" id="GO:0007154">
    <property type="term" value="P:cell communication"/>
    <property type="evidence" value="ECO:0007669"/>
    <property type="project" value="InterPro"/>
</dbReference>
<evidence type="ECO:0000256" key="9">
    <source>
        <dbReference type="ARBA" id="ARBA00023295"/>
    </source>
</evidence>
<dbReference type="Gene3D" id="3.20.20.80">
    <property type="entry name" value="Glycosidases"/>
    <property type="match status" value="1"/>
</dbReference>
<dbReference type="EMBL" id="CP029550">
    <property type="protein sequence ID" value="AWN41780.1"/>
    <property type="molecule type" value="Genomic_DNA"/>
</dbReference>
<dbReference type="PROSITE" id="PS00659">
    <property type="entry name" value="GLYCOSYL_HYDROL_F5"/>
    <property type="match status" value="1"/>
</dbReference>
<evidence type="ECO:0000256" key="1">
    <source>
        <dbReference type="ARBA" id="ARBA00000966"/>
    </source>
</evidence>
<dbReference type="Pfam" id="PF00553">
    <property type="entry name" value="CBM_2"/>
    <property type="match status" value="2"/>
</dbReference>
<evidence type="ECO:0000256" key="3">
    <source>
        <dbReference type="ARBA" id="ARBA00022729"/>
    </source>
</evidence>
<keyword evidence="5" id="KW-0378">Hydrolase</keyword>
<dbReference type="GO" id="GO:0030245">
    <property type="term" value="P:cellulose catabolic process"/>
    <property type="evidence" value="ECO:0007669"/>
    <property type="project" value="UniProtKB-KW"/>
</dbReference>
<dbReference type="InterPro" id="IPR018087">
    <property type="entry name" value="Glyco_hydro_5_CS"/>
</dbReference>
<evidence type="ECO:0000256" key="6">
    <source>
        <dbReference type="ARBA" id="ARBA00022837"/>
    </source>
</evidence>
<evidence type="ECO:0000259" key="12">
    <source>
        <dbReference type="PROSITE" id="PS51173"/>
    </source>
</evidence>
<dbReference type="AlphaFoldDB" id="A0A2U8W8K9"/>
<feature type="domain" description="CBM2" evidence="12">
    <location>
        <begin position="13"/>
        <end position="122"/>
    </location>
</feature>
<feature type="region of interest" description="Disordered" evidence="11">
    <location>
        <begin position="233"/>
        <end position="253"/>
    </location>
</feature>
<dbReference type="GO" id="GO:0016020">
    <property type="term" value="C:membrane"/>
    <property type="evidence" value="ECO:0007669"/>
    <property type="project" value="InterPro"/>
</dbReference>
<dbReference type="PROSITE" id="PS51173">
    <property type="entry name" value="CBM2"/>
    <property type="match status" value="2"/>
</dbReference>
<accession>A0A2U8W8K9</accession>
<evidence type="ECO:0000256" key="11">
    <source>
        <dbReference type="SAM" id="MobiDB-lite"/>
    </source>
</evidence>
<dbReference type="InterPro" id="IPR008965">
    <property type="entry name" value="CBM2/CBM3_carb-bd_dom_sf"/>
</dbReference>
<dbReference type="EC" id="3.2.1.4" evidence="2"/>
<dbReference type="OrthoDB" id="9803927at2"/>
<dbReference type="Proteomes" id="UP000245926">
    <property type="component" value="Chromosome"/>
</dbReference>
<proteinExistence type="predicted"/>
<name>A0A2U8W8K9_9HYPH</name>